<reference evidence="7 8" key="1">
    <citation type="journal article" date="2014" name="Int. J. Syst. Evol. Microbiol.">
        <title>Methanobacterium paludis sp. nov. and a novel strain of Methanobacterium lacus isolated from northern peatlands.</title>
        <authorList>
            <person name="Cadillo-Quiroz H."/>
            <person name="Brauer S.L."/>
            <person name="Goodson N."/>
            <person name="Yavitt J.B."/>
            <person name="Zinder S.H."/>
        </authorList>
    </citation>
    <scope>NUCLEOTIDE SEQUENCE [LARGE SCALE GENOMIC DNA]</scope>
    <source>
        <strain evidence="8">DSM 25820 / JCM 18151 / SWAN1</strain>
    </source>
</reference>
<comment type="subcellular location">
    <subcellularLocation>
        <location evidence="5">Cytoplasm</location>
    </subcellularLocation>
    <subcellularLocation>
        <location evidence="5">Chromosome</location>
    </subcellularLocation>
</comment>
<dbReference type="AlphaFoldDB" id="F6D608"/>
<dbReference type="PIRSF" id="PIRSF028732">
    <property type="entry name" value="Alba"/>
    <property type="match status" value="1"/>
</dbReference>
<keyword evidence="4 5" id="KW-0238">DNA-binding</keyword>
<dbReference type="GO" id="GO:0005737">
    <property type="term" value="C:cytoplasm"/>
    <property type="evidence" value="ECO:0007669"/>
    <property type="project" value="UniProtKB-SubCell"/>
</dbReference>
<dbReference type="InterPro" id="IPR002775">
    <property type="entry name" value="DNA/RNA-bd_Alba-like"/>
</dbReference>
<dbReference type="NCBIfam" id="TIGR00285">
    <property type="entry name" value="DNA-binding protein Alba"/>
    <property type="match status" value="1"/>
</dbReference>
<dbReference type="InterPro" id="IPR036882">
    <property type="entry name" value="Alba-like_dom_sf"/>
</dbReference>
<keyword evidence="2 5" id="KW-0158">Chromosome</keyword>
<evidence type="ECO:0000313" key="8">
    <source>
        <dbReference type="Proteomes" id="UP000009231"/>
    </source>
</evidence>
<dbReference type="NCBIfam" id="NF003088">
    <property type="entry name" value="PRK04015.1"/>
    <property type="match status" value="1"/>
</dbReference>
<proteinExistence type="inferred from homology"/>
<dbReference type="HAMAP" id="MF_01122">
    <property type="entry name" value="AlbA"/>
    <property type="match status" value="1"/>
</dbReference>
<comment type="similarity">
    <text evidence="1 5">Belongs to the histone-like Alba family.</text>
</comment>
<evidence type="ECO:0000256" key="3">
    <source>
        <dbReference type="ARBA" id="ARBA00022490"/>
    </source>
</evidence>
<sequence length="93" mass="10272">MSEENVVYIGNKPVMNYVLAVVTQMNSGIPEVMLKARGRAISRAVDVAEIVRNRFITDLELGTINISTEEMTNKEGSNSNVSAIEIQLCKVKE</sequence>
<evidence type="ECO:0000313" key="7">
    <source>
        <dbReference type="EMBL" id="AEG17656.1"/>
    </source>
</evidence>
<dbReference type="EMBL" id="CP002772">
    <property type="protein sequence ID" value="AEG17656.1"/>
    <property type="molecule type" value="Genomic_DNA"/>
</dbReference>
<feature type="domain" description="DNA/RNA-binding protein Alba-like" evidence="6">
    <location>
        <begin position="5"/>
        <end position="67"/>
    </location>
</feature>
<dbReference type="GO" id="GO:0003723">
    <property type="term" value="F:RNA binding"/>
    <property type="evidence" value="ECO:0007669"/>
    <property type="project" value="InterPro"/>
</dbReference>
<dbReference type="GO" id="GO:0003690">
    <property type="term" value="F:double-stranded DNA binding"/>
    <property type="evidence" value="ECO:0007669"/>
    <property type="project" value="UniProtKB-UniRule"/>
</dbReference>
<evidence type="ECO:0000259" key="6">
    <source>
        <dbReference type="Pfam" id="PF01918"/>
    </source>
</evidence>
<evidence type="ECO:0000256" key="1">
    <source>
        <dbReference type="ARBA" id="ARBA00008018"/>
    </source>
</evidence>
<dbReference type="InterPro" id="IPR013795">
    <property type="entry name" value="DNA/RNA-bd_Alba"/>
</dbReference>
<dbReference type="GO" id="GO:0005694">
    <property type="term" value="C:chromosome"/>
    <property type="evidence" value="ECO:0007669"/>
    <property type="project" value="UniProtKB-SubCell"/>
</dbReference>
<comment type="function">
    <text evidence="5">Binds double-stranded DNA tightly but without sequence specificity. Involved in DNA compaction.</text>
</comment>
<keyword evidence="5" id="KW-0226">DNA condensation</keyword>
<evidence type="ECO:0000256" key="4">
    <source>
        <dbReference type="ARBA" id="ARBA00023125"/>
    </source>
</evidence>
<name>F6D608_METPW</name>
<dbReference type="STRING" id="868131.MSWAN_0620"/>
<protein>
    <recommendedName>
        <fullName evidence="5">DNA/RNA-binding protein Alba</fullName>
    </recommendedName>
</protein>
<comment type="caution">
    <text evidence="5">Lacks conserved residue(s) required for the propagation of feature annotation.</text>
</comment>
<dbReference type="Gene3D" id="3.30.110.20">
    <property type="entry name" value="Alba-like domain"/>
    <property type="match status" value="1"/>
</dbReference>
<dbReference type="HOGENOM" id="CLU_110989_1_0_2"/>
<dbReference type="KEGG" id="mew:MSWAN_0620"/>
<dbReference type="GeneID" id="10668110"/>
<organism evidence="7 8">
    <name type="scientific">Methanobacterium paludis (strain DSM 25820 / JCM 18151 / SWAN1)</name>
    <dbReference type="NCBI Taxonomy" id="868131"/>
    <lineage>
        <taxon>Archaea</taxon>
        <taxon>Methanobacteriati</taxon>
        <taxon>Methanobacteriota</taxon>
        <taxon>Methanomada group</taxon>
        <taxon>Methanobacteria</taxon>
        <taxon>Methanobacteriales</taxon>
        <taxon>Methanobacteriaceae</taxon>
        <taxon>Methanobacterium</taxon>
    </lineage>
</organism>
<keyword evidence="3 5" id="KW-0963">Cytoplasm</keyword>
<dbReference type="Pfam" id="PF01918">
    <property type="entry name" value="Alba"/>
    <property type="match status" value="1"/>
</dbReference>
<dbReference type="RefSeq" id="WP_013825158.1">
    <property type="nucleotide sequence ID" value="NC_015574.1"/>
</dbReference>
<evidence type="ECO:0000256" key="5">
    <source>
        <dbReference type="HAMAP-Rule" id="MF_01122"/>
    </source>
</evidence>
<keyword evidence="8" id="KW-1185">Reference proteome</keyword>
<dbReference type="OrthoDB" id="10360at2157"/>
<dbReference type="Proteomes" id="UP000009231">
    <property type="component" value="Chromosome"/>
</dbReference>
<dbReference type="eggNOG" id="arCOG01753">
    <property type="taxonomic scope" value="Archaea"/>
</dbReference>
<dbReference type="GO" id="GO:0030261">
    <property type="term" value="P:chromosome condensation"/>
    <property type="evidence" value="ECO:0007669"/>
    <property type="project" value="UniProtKB-KW"/>
</dbReference>
<accession>F6D608</accession>
<gene>
    <name evidence="5" type="primary">albA</name>
    <name evidence="7" type="ordered locus">MSWAN_0620</name>
</gene>
<dbReference type="SUPFAM" id="SSF82704">
    <property type="entry name" value="AlbA-like"/>
    <property type="match status" value="1"/>
</dbReference>
<evidence type="ECO:0000256" key="2">
    <source>
        <dbReference type="ARBA" id="ARBA00022454"/>
    </source>
</evidence>